<feature type="transmembrane region" description="Helical" evidence="8">
    <location>
        <begin position="289"/>
        <end position="307"/>
    </location>
</feature>
<dbReference type="HOGENOM" id="CLU_001265_4_4_1"/>
<dbReference type="KEGG" id="mrr:Moror_12937"/>
<dbReference type="PROSITE" id="PS50850">
    <property type="entry name" value="MFS"/>
    <property type="match status" value="1"/>
</dbReference>
<feature type="transmembrane region" description="Helical" evidence="8">
    <location>
        <begin position="189"/>
        <end position="210"/>
    </location>
</feature>
<dbReference type="FunFam" id="1.20.1250.20:FF:000065">
    <property type="entry name" value="Putative MFS pantothenate transporter"/>
    <property type="match status" value="1"/>
</dbReference>
<keyword evidence="2" id="KW-0813">Transport</keyword>
<evidence type="ECO:0000259" key="9">
    <source>
        <dbReference type="PROSITE" id="PS50850"/>
    </source>
</evidence>
<evidence type="ECO:0000256" key="5">
    <source>
        <dbReference type="ARBA" id="ARBA00023136"/>
    </source>
</evidence>
<evidence type="ECO:0000256" key="3">
    <source>
        <dbReference type="ARBA" id="ARBA00022692"/>
    </source>
</evidence>
<dbReference type="InterPro" id="IPR011701">
    <property type="entry name" value="MFS"/>
</dbReference>
<dbReference type="InterPro" id="IPR020846">
    <property type="entry name" value="MFS_dom"/>
</dbReference>
<feature type="transmembrane region" description="Helical" evidence="8">
    <location>
        <begin position="257"/>
        <end position="277"/>
    </location>
</feature>
<feature type="transmembrane region" description="Helical" evidence="8">
    <location>
        <begin position="129"/>
        <end position="149"/>
    </location>
</feature>
<feature type="transmembrane region" description="Helical" evidence="8">
    <location>
        <begin position="319"/>
        <end position="339"/>
    </location>
</feature>
<keyword evidence="4 8" id="KW-1133">Transmembrane helix</keyword>
<dbReference type="PANTHER" id="PTHR43791:SF39">
    <property type="entry name" value="TRANSPORTER LIZ1_SEO1, PUTATIVE (AFU_ORTHOLOGUE AFUA_3G00980)-RELATED"/>
    <property type="match status" value="1"/>
</dbReference>
<dbReference type="OrthoDB" id="3639251at2759"/>
<accession>V2XN85</accession>
<dbReference type="InterPro" id="IPR036259">
    <property type="entry name" value="MFS_trans_sf"/>
</dbReference>
<dbReference type="Gene3D" id="1.20.1250.20">
    <property type="entry name" value="MFS general substrate transporter like domains"/>
    <property type="match status" value="2"/>
</dbReference>
<organism evidence="10 11">
    <name type="scientific">Moniliophthora roreri (strain MCA 2997)</name>
    <name type="common">Cocoa frosty pod rot fungus</name>
    <name type="synonym">Crinipellis roreri</name>
    <dbReference type="NCBI Taxonomy" id="1381753"/>
    <lineage>
        <taxon>Eukaryota</taxon>
        <taxon>Fungi</taxon>
        <taxon>Dikarya</taxon>
        <taxon>Basidiomycota</taxon>
        <taxon>Agaricomycotina</taxon>
        <taxon>Agaricomycetes</taxon>
        <taxon>Agaricomycetidae</taxon>
        <taxon>Agaricales</taxon>
        <taxon>Marasmiineae</taxon>
        <taxon>Marasmiaceae</taxon>
        <taxon>Moniliophthora</taxon>
    </lineage>
</organism>
<comment type="caution">
    <text evidence="10">The sequence shown here is derived from an EMBL/GenBank/DDBJ whole genome shotgun (WGS) entry which is preliminary data.</text>
</comment>
<comment type="subcellular location">
    <subcellularLocation>
        <location evidence="1">Membrane</location>
        <topology evidence="1">Multi-pass membrane protein</topology>
    </subcellularLocation>
</comment>
<dbReference type="SUPFAM" id="SSF103473">
    <property type="entry name" value="MFS general substrate transporter"/>
    <property type="match status" value="1"/>
</dbReference>
<evidence type="ECO:0000256" key="1">
    <source>
        <dbReference type="ARBA" id="ARBA00004141"/>
    </source>
</evidence>
<evidence type="ECO:0000256" key="7">
    <source>
        <dbReference type="SAM" id="MobiDB-lite"/>
    </source>
</evidence>
<feature type="transmembrane region" description="Helical" evidence="8">
    <location>
        <begin position="100"/>
        <end position="117"/>
    </location>
</feature>
<dbReference type="PANTHER" id="PTHR43791">
    <property type="entry name" value="PERMEASE-RELATED"/>
    <property type="match status" value="1"/>
</dbReference>
<sequence>MTSNHVEEGKPAKQSLANRISRFIWDKYVFLINDNLIFLLRIFPGDDKSEEEREFVRRLDLGLITIAWLGYFIKYLDQTNISSAYVSGMKEDLNIQGNEYNLLLTMFTVGYVIGQYPGTLLMVKVKPSIWLPCCEIFWTILVMCCTVAPNVQTLYALRFLIRLAEASAYPGMLWVLGSWYGPSELGKRAVLFICSSSAGTMFSGYLQAGVHKSLQGVHGYTGWQWLFIVDGMISFPIAIAGLFMIPDMPERVPWTFFVPYTCFVVGLGSFAYMNLWLKNTGKYSTAEVNVIPTGGYGLQIVMALIYSWTSDATESRWPVIAFGAILPLIGNIILSIWPASDAAKFAGFYLNFTVTGCGALTLSWASELTSYNAEYRAMTIGFLNTASYVFNAWVPNLIFPASRAPNYHSGYKVTSVFLAVFFLGTLTNAYLAKHHRSSITHAKRQERLQQHAVEEEAHTDSATSTKVV</sequence>
<feature type="domain" description="Major facilitator superfamily (MFS) profile" evidence="9">
    <location>
        <begin position="63"/>
        <end position="468"/>
    </location>
</feature>
<feature type="transmembrane region" description="Helical" evidence="8">
    <location>
        <begin position="411"/>
        <end position="431"/>
    </location>
</feature>
<protein>
    <submittedName>
        <fullName evidence="10">Major facilitator superfamily transporter</fullName>
    </submittedName>
</protein>
<evidence type="ECO:0000313" key="10">
    <source>
        <dbReference type="EMBL" id="ESK93980.1"/>
    </source>
</evidence>
<feature type="compositionally biased region" description="Basic and acidic residues" evidence="7">
    <location>
        <begin position="443"/>
        <end position="459"/>
    </location>
</feature>
<feature type="transmembrane region" description="Helical" evidence="8">
    <location>
        <begin position="345"/>
        <end position="365"/>
    </location>
</feature>
<evidence type="ECO:0000256" key="6">
    <source>
        <dbReference type="ARBA" id="ARBA00037968"/>
    </source>
</evidence>
<gene>
    <name evidence="10" type="ORF">Moror_12937</name>
</gene>
<proteinExistence type="inferred from homology"/>
<keyword evidence="11" id="KW-1185">Reference proteome</keyword>
<dbReference type="EMBL" id="AWSO01000160">
    <property type="protein sequence ID" value="ESK93980.1"/>
    <property type="molecule type" value="Genomic_DNA"/>
</dbReference>
<keyword evidence="5 8" id="KW-0472">Membrane</keyword>
<dbReference type="GO" id="GO:0022857">
    <property type="term" value="F:transmembrane transporter activity"/>
    <property type="evidence" value="ECO:0007669"/>
    <property type="project" value="InterPro"/>
</dbReference>
<reference evidence="10 11" key="1">
    <citation type="journal article" date="2014" name="BMC Genomics">
        <title>Genome and secretome analysis of the hemibiotrophic fungal pathogen, Moniliophthora roreri, which causes frosty pod rot disease of cacao: mechanisms of the biotrophic and necrotrophic phases.</title>
        <authorList>
            <person name="Meinhardt L.W."/>
            <person name="Costa G.G.L."/>
            <person name="Thomazella D.P.T."/>
            <person name="Teixeira P.J.P.L."/>
            <person name="Carazzolle M.F."/>
            <person name="Schuster S.C."/>
            <person name="Carlson J.E."/>
            <person name="Guiltinan M.J."/>
            <person name="Mieczkowski P."/>
            <person name="Farmer A."/>
            <person name="Ramaraj T."/>
            <person name="Crozier J."/>
            <person name="Davis R.E."/>
            <person name="Shao J."/>
            <person name="Melnick R.L."/>
            <person name="Pereira G.A.G."/>
            <person name="Bailey B.A."/>
        </authorList>
    </citation>
    <scope>NUCLEOTIDE SEQUENCE [LARGE SCALE GENOMIC DNA]</scope>
    <source>
        <strain evidence="10 11">MCA 2997</strain>
    </source>
</reference>
<feature type="transmembrane region" description="Helical" evidence="8">
    <location>
        <begin position="377"/>
        <end position="399"/>
    </location>
</feature>
<name>V2XN85_MONRO</name>
<evidence type="ECO:0000256" key="8">
    <source>
        <dbReference type="SAM" id="Phobius"/>
    </source>
</evidence>
<dbReference type="Pfam" id="PF07690">
    <property type="entry name" value="MFS_1"/>
    <property type="match status" value="1"/>
</dbReference>
<comment type="similarity">
    <text evidence="6">Belongs to the major facilitator superfamily. Allantoate permease family.</text>
</comment>
<evidence type="ECO:0000313" key="11">
    <source>
        <dbReference type="Proteomes" id="UP000017559"/>
    </source>
</evidence>
<evidence type="ECO:0000256" key="2">
    <source>
        <dbReference type="ARBA" id="ARBA00022448"/>
    </source>
</evidence>
<dbReference type="Proteomes" id="UP000017559">
    <property type="component" value="Unassembled WGS sequence"/>
</dbReference>
<feature type="transmembrane region" description="Helical" evidence="8">
    <location>
        <begin position="222"/>
        <end position="245"/>
    </location>
</feature>
<dbReference type="AlphaFoldDB" id="V2XN85"/>
<dbReference type="GO" id="GO:0016020">
    <property type="term" value="C:membrane"/>
    <property type="evidence" value="ECO:0007669"/>
    <property type="project" value="UniProtKB-SubCell"/>
</dbReference>
<evidence type="ECO:0000256" key="4">
    <source>
        <dbReference type="ARBA" id="ARBA00022989"/>
    </source>
</evidence>
<keyword evidence="3 8" id="KW-0812">Transmembrane</keyword>
<feature type="region of interest" description="Disordered" evidence="7">
    <location>
        <begin position="443"/>
        <end position="468"/>
    </location>
</feature>